<dbReference type="Gene3D" id="1.20.970.10">
    <property type="entry name" value="Transferase, Pyrimidine Nucleoside Phosphorylase, Chain C"/>
    <property type="match status" value="1"/>
</dbReference>
<evidence type="ECO:0000256" key="2">
    <source>
        <dbReference type="ARBA" id="ARBA00022605"/>
    </source>
</evidence>
<dbReference type="SUPFAM" id="SSF52418">
    <property type="entry name" value="Nucleoside phosphorylase/phosphoribosyltransferase catalytic domain"/>
    <property type="match status" value="1"/>
</dbReference>
<comment type="caution">
    <text evidence="9">Lacks conserved residue(s) required for the propagation of feature annotation.</text>
</comment>
<feature type="domain" description="Glycosyl transferase family 3 N-terminal" evidence="11">
    <location>
        <begin position="5"/>
        <end position="65"/>
    </location>
</feature>
<keyword evidence="13" id="KW-1185">Reference proteome</keyword>
<proteinExistence type="inferred from homology"/>
<dbReference type="InterPro" id="IPR036320">
    <property type="entry name" value="Glycosyl_Trfase_fam3_N_dom_sf"/>
</dbReference>
<feature type="binding site" evidence="9">
    <location>
        <begin position="91"/>
        <end position="94"/>
    </location>
    <ligand>
        <name>5-phospho-alpha-D-ribose 1-diphosphate</name>
        <dbReference type="ChEBI" id="CHEBI:58017"/>
    </ligand>
</feature>
<name>A0A1D8IK88_9GAMM</name>
<dbReference type="Gene3D" id="3.40.1030.10">
    <property type="entry name" value="Nucleoside phosphorylase/phosphoribosyltransferase catalytic domain"/>
    <property type="match status" value="1"/>
</dbReference>
<dbReference type="Pfam" id="PF02885">
    <property type="entry name" value="Glycos_trans_3N"/>
    <property type="match status" value="1"/>
</dbReference>
<organism evidence="12 13">
    <name type="scientific">Acidihalobacter yilgarnensis</name>
    <dbReference type="NCBI Taxonomy" id="2819280"/>
    <lineage>
        <taxon>Bacteria</taxon>
        <taxon>Pseudomonadati</taxon>
        <taxon>Pseudomonadota</taxon>
        <taxon>Gammaproteobacteria</taxon>
        <taxon>Chromatiales</taxon>
        <taxon>Ectothiorhodospiraceae</taxon>
        <taxon>Acidihalobacter</taxon>
    </lineage>
</organism>
<keyword evidence="3 9" id="KW-0328">Glycosyltransferase</keyword>
<feature type="binding site" evidence="9">
    <location>
        <position position="81"/>
    </location>
    <ligand>
        <name>5-phospho-alpha-D-ribose 1-diphosphate</name>
        <dbReference type="ChEBI" id="CHEBI:58017"/>
    </ligand>
</feature>
<evidence type="ECO:0000256" key="4">
    <source>
        <dbReference type="ARBA" id="ARBA00022679"/>
    </source>
</evidence>
<sequence length="344" mass="35813">MNLPDAIARLLAREDLSTAEMSDVMGLIMGGEASAAQIGAFLMGLAMKGETVTEVAAAAHVMRSLAKPVHIDTVGVVDIVGTGGDGARTFNVSTTASFVVAAAGGRVAKHGNRSVSSSSGSADVLEAIGVPLDLNPEQIARCVEEVGVGFMFAPMHHAAMKHAIAPRREMGVRTIFNVLGPLTNPAGVPNQLLGVFSPRWLEPLAEVLKRLGSRHVMVVHAEDGLDEISIAAPTRIAELRDGRISSYRLAPEDYGLVRAPLDAIRVDDPAASLAMMSGVLAGELGPARDIVLLNAGAALYVSGHATDVANGVLLAAKAIDSGAARARLDALARFTRQLVEERQG</sequence>
<feature type="binding site" evidence="9">
    <location>
        <position position="93"/>
    </location>
    <ligand>
        <name>Mg(2+)</name>
        <dbReference type="ChEBI" id="CHEBI:18420"/>
        <label>1</label>
    </ligand>
</feature>
<evidence type="ECO:0000256" key="3">
    <source>
        <dbReference type="ARBA" id="ARBA00022676"/>
    </source>
</evidence>
<feature type="binding site" evidence="9">
    <location>
        <begin position="109"/>
        <end position="117"/>
    </location>
    <ligand>
        <name>5-phospho-alpha-D-ribose 1-diphosphate</name>
        <dbReference type="ChEBI" id="CHEBI:58017"/>
    </ligand>
</feature>
<dbReference type="NCBIfam" id="TIGR01245">
    <property type="entry name" value="trpD"/>
    <property type="match status" value="1"/>
</dbReference>
<evidence type="ECO:0000256" key="9">
    <source>
        <dbReference type="HAMAP-Rule" id="MF_00211"/>
    </source>
</evidence>
<gene>
    <name evidence="9" type="primary">trpD</name>
    <name evidence="12" type="ORF">BI364_01650</name>
</gene>
<dbReference type="PANTHER" id="PTHR43285">
    <property type="entry name" value="ANTHRANILATE PHOSPHORIBOSYLTRANSFERASE"/>
    <property type="match status" value="1"/>
</dbReference>
<dbReference type="GO" id="GO:0000287">
    <property type="term" value="F:magnesium ion binding"/>
    <property type="evidence" value="ECO:0007669"/>
    <property type="project" value="UniProtKB-UniRule"/>
</dbReference>
<protein>
    <recommendedName>
        <fullName evidence="9">Anthranilate phosphoribosyltransferase</fullName>
        <ecNumber evidence="9">2.4.2.18</ecNumber>
    </recommendedName>
</protein>
<feature type="binding site" evidence="9">
    <location>
        <position position="121"/>
    </location>
    <ligand>
        <name>5-phospho-alpha-D-ribose 1-diphosphate</name>
        <dbReference type="ChEBI" id="CHEBI:58017"/>
    </ligand>
</feature>
<evidence type="ECO:0000256" key="7">
    <source>
        <dbReference type="ARBA" id="ARBA00052328"/>
    </source>
</evidence>
<dbReference type="InterPro" id="IPR005940">
    <property type="entry name" value="Anthranilate_Pribosyl_Tfrase"/>
</dbReference>
<keyword evidence="4 9" id="KW-0808">Transferase</keyword>
<feature type="domain" description="Glycosyl transferase family 3" evidence="10">
    <location>
        <begin position="76"/>
        <end position="324"/>
    </location>
</feature>
<evidence type="ECO:0000256" key="6">
    <source>
        <dbReference type="ARBA" id="ARBA00023141"/>
    </source>
</evidence>
<evidence type="ECO:0000259" key="10">
    <source>
        <dbReference type="Pfam" id="PF00591"/>
    </source>
</evidence>
<dbReference type="AlphaFoldDB" id="A0A1D8IK88"/>
<evidence type="ECO:0000259" key="11">
    <source>
        <dbReference type="Pfam" id="PF02885"/>
    </source>
</evidence>
<keyword evidence="9" id="KW-0479">Metal-binding</keyword>
<feature type="binding site" evidence="9">
    <location>
        <position position="226"/>
    </location>
    <ligand>
        <name>Mg(2+)</name>
        <dbReference type="ChEBI" id="CHEBI:18420"/>
        <label>2</label>
    </ligand>
</feature>
<dbReference type="InterPro" id="IPR000312">
    <property type="entry name" value="Glycosyl_Trfase_fam3"/>
</dbReference>
<feature type="binding site" evidence="9">
    <location>
        <position position="81"/>
    </location>
    <ligand>
        <name>anthranilate</name>
        <dbReference type="ChEBI" id="CHEBI:16567"/>
        <label>1</label>
    </ligand>
</feature>
<dbReference type="UniPathway" id="UPA00035">
    <property type="reaction ID" value="UER00041"/>
</dbReference>
<feature type="binding site" evidence="9">
    <location>
        <position position="112"/>
    </location>
    <ligand>
        <name>anthranilate</name>
        <dbReference type="ChEBI" id="CHEBI:16567"/>
        <label>1</label>
    </ligand>
</feature>
<keyword evidence="6 9" id="KW-0057">Aromatic amino acid biosynthesis</keyword>
<evidence type="ECO:0000256" key="5">
    <source>
        <dbReference type="ARBA" id="ARBA00022822"/>
    </source>
</evidence>
<dbReference type="EMBL" id="CP017415">
    <property type="protein sequence ID" value="AOU96883.1"/>
    <property type="molecule type" value="Genomic_DNA"/>
</dbReference>
<dbReference type="SUPFAM" id="SSF47648">
    <property type="entry name" value="Nucleoside phosphorylase/phosphoribosyltransferase N-terminal domain"/>
    <property type="match status" value="1"/>
</dbReference>
<keyword evidence="9" id="KW-0460">Magnesium</keyword>
<dbReference type="InterPro" id="IPR017459">
    <property type="entry name" value="Glycosyl_Trfase_fam3_N_dom"/>
</dbReference>
<feature type="binding site" evidence="9">
    <location>
        <position position="227"/>
    </location>
    <ligand>
        <name>Mg(2+)</name>
        <dbReference type="ChEBI" id="CHEBI:18420"/>
        <label>2</label>
    </ligand>
</feature>
<dbReference type="HAMAP" id="MF_00211">
    <property type="entry name" value="TrpD"/>
    <property type="match status" value="1"/>
</dbReference>
<dbReference type="GO" id="GO:0005829">
    <property type="term" value="C:cytosol"/>
    <property type="evidence" value="ECO:0007669"/>
    <property type="project" value="TreeGrafter"/>
</dbReference>
<comment type="subunit">
    <text evidence="9">Homodimer.</text>
</comment>
<reference evidence="13" key="1">
    <citation type="submission" date="2016-09" db="EMBL/GenBank/DDBJ databases">
        <title>Acidihalobacter prosperus F5.</title>
        <authorList>
            <person name="Khaleque H.N."/>
            <person name="Ramsay J.P."/>
            <person name="Kaksonen A.H."/>
            <person name="Boxall N.J."/>
            <person name="Watkin E.L.J."/>
        </authorList>
    </citation>
    <scope>NUCLEOTIDE SEQUENCE [LARGE SCALE GENOMIC DNA]</scope>
    <source>
        <strain evidence="13">F5</strain>
    </source>
</reference>
<comment type="similarity">
    <text evidence="9">Belongs to the anthranilate phosphoribosyltransferase family.</text>
</comment>
<feature type="binding site" evidence="9">
    <location>
        <position position="227"/>
    </location>
    <ligand>
        <name>Mg(2+)</name>
        <dbReference type="ChEBI" id="CHEBI:18420"/>
        <label>1</label>
    </ligand>
</feature>
<evidence type="ECO:0000313" key="13">
    <source>
        <dbReference type="Proteomes" id="UP000095401"/>
    </source>
</evidence>
<dbReference type="KEGG" id="aprs:BI364_01650"/>
<dbReference type="FunFam" id="3.40.1030.10:FF:000002">
    <property type="entry name" value="Anthranilate phosphoribosyltransferase"/>
    <property type="match status" value="1"/>
</dbReference>
<accession>A0A1D8IK88</accession>
<dbReference type="InterPro" id="IPR035902">
    <property type="entry name" value="Nuc_phospho_transferase"/>
</dbReference>
<evidence type="ECO:0000313" key="12">
    <source>
        <dbReference type="EMBL" id="AOU96883.1"/>
    </source>
</evidence>
<keyword evidence="2 9" id="KW-0028">Amino-acid biosynthesis</keyword>
<dbReference type="PANTHER" id="PTHR43285:SF2">
    <property type="entry name" value="ANTHRANILATE PHOSPHORIBOSYLTRANSFERASE"/>
    <property type="match status" value="1"/>
</dbReference>
<dbReference type="Pfam" id="PF00591">
    <property type="entry name" value="Glycos_transf_3"/>
    <property type="match status" value="1"/>
</dbReference>
<comment type="function">
    <text evidence="9">Catalyzes the transfer of the phosphoribosyl group of 5-phosphorylribose-1-pyrophosphate (PRPP) to anthranilate to yield N-(5'-phosphoribosyl)-anthranilate (PRA).</text>
</comment>
<comment type="catalytic activity">
    <reaction evidence="7 9">
        <text>N-(5-phospho-beta-D-ribosyl)anthranilate + diphosphate = 5-phospho-alpha-D-ribose 1-diphosphate + anthranilate</text>
        <dbReference type="Rhea" id="RHEA:11768"/>
        <dbReference type="ChEBI" id="CHEBI:16567"/>
        <dbReference type="ChEBI" id="CHEBI:18277"/>
        <dbReference type="ChEBI" id="CHEBI:33019"/>
        <dbReference type="ChEBI" id="CHEBI:58017"/>
        <dbReference type="EC" id="2.4.2.18"/>
    </reaction>
</comment>
<feature type="binding site" evidence="9">
    <location>
        <position position="167"/>
    </location>
    <ligand>
        <name>anthranilate</name>
        <dbReference type="ChEBI" id="CHEBI:16567"/>
        <label>2</label>
    </ligand>
</feature>
<comment type="cofactor">
    <cofactor evidence="9">
        <name>Mg(2+)</name>
        <dbReference type="ChEBI" id="CHEBI:18420"/>
    </cofactor>
    <text evidence="9">Binds 2 magnesium ions per monomer.</text>
</comment>
<dbReference type="EC" id="2.4.2.18" evidence="9"/>
<dbReference type="RefSeq" id="WP_070077275.1">
    <property type="nucleotide sequence ID" value="NZ_CP017415.1"/>
</dbReference>
<feature type="binding site" evidence="9">
    <location>
        <begin position="84"/>
        <end position="85"/>
    </location>
    <ligand>
        <name>5-phospho-alpha-D-ribose 1-diphosphate</name>
        <dbReference type="ChEBI" id="CHEBI:58017"/>
    </ligand>
</feature>
<dbReference type="Proteomes" id="UP000095401">
    <property type="component" value="Chromosome"/>
</dbReference>
<evidence type="ECO:0000256" key="1">
    <source>
        <dbReference type="ARBA" id="ARBA00004907"/>
    </source>
</evidence>
<comment type="similarity">
    <text evidence="8">In the C-terminal section; belongs to the anthranilate phosphoribosyltransferase family.</text>
</comment>
<evidence type="ECO:0000256" key="8">
    <source>
        <dbReference type="ARBA" id="ARBA00061188"/>
    </source>
</evidence>
<keyword evidence="5 9" id="KW-0822">Tryptophan biosynthesis</keyword>
<dbReference type="GO" id="GO:0000162">
    <property type="term" value="P:L-tryptophan biosynthetic process"/>
    <property type="evidence" value="ECO:0007669"/>
    <property type="project" value="UniProtKB-UniRule"/>
</dbReference>
<comment type="pathway">
    <text evidence="1 9">Amino-acid biosynthesis; L-tryptophan biosynthesis; L-tryptophan from chorismate: step 2/5.</text>
</comment>
<dbReference type="GO" id="GO:0004048">
    <property type="term" value="F:anthranilate phosphoribosyltransferase activity"/>
    <property type="evidence" value="ECO:0007669"/>
    <property type="project" value="UniProtKB-UniRule"/>
</dbReference>
<feature type="binding site" evidence="9">
    <location>
        <position position="89"/>
    </location>
    <ligand>
        <name>5-phospho-alpha-D-ribose 1-diphosphate</name>
        <dbReference type="ChEBI" id="CHEBI:58017"/>
    </ligand>
</feature>